<dbReference type="AlphaFoldDB" id="A0AA38JG17"/>
<dbReference type="Pfam" id="PF14214">
    <property type="entry name" value="Helitron_like_N"/>
    <property type="match status" value="1"/>
</dbReference>
<feature type="non-terminal residue" evidence="2">
    <location>
        <position position="86"/>
    </location>
</feature>
<feature type="domain" description="Helitron helicase-like" evidence="1">
    <location>
        <begin position="18"/>
        <end position="86"/>
    </location>
</feature>
<keyword evidence="3" id="KW-1185">Reference proteome</keyword>
<reference evidence="2" key="1">
    <citation type="submission" date="2022-08" db="EMBL/GenBank/DDBJ databases">
        <authorList>
            <consortium name="DOE Joint Genome Institute"/>
            <person name="Min B."/>
            <person name="Sierra-Patev S."/>
            <person name="Naranjo-Ortiz M."/>
            <person name="Looney B."/>
            <person name="Konkel Z."/>
            <person name="Slot J.C."/>
            <person name="Sakamoto Y."/>
            <person name="Steenwyk J.L."/>
            <person name="Rokas A."/>
            <person name="Carro J."/>
            <person name="Camarero S."/>
            <person name="Ferreira P."/>
            <person name="Molpeceres G."/>
            <person name="Ruiz-duenas F.J."/>
            <person name="Serrano A."/>
            <person name="Henrissat B."/>
            <person name="Drula E."/>
            <person name="Hughes K.W."/>
            <person name="Mata J.L."/>
            <person name="Ishikawa N.K."/>
            <person name="Vargas-Isla R."/>
            <person name="Ushijima S."/>
            <person name="Smith C.A."/>
            <person name="Ahrendt S."/>
            <person name="Andreopoulos W."/>
            <person name="He G."/>
            <person name="LaButti K."/>
            <person name="Lipzen A."/>
            <person name="Ng V."/>
            <person name="Riley R."/>
            <person name="Sandor L."/>
            <person name="Barry K."/>
            <person name="Martinez A.T."/>
            <person name="Xiao Y."/>
            <person name="Gibbons J.G."/>
            <person name="Terashima K."/>
            <person name="Hibbett D.S."/>
            <person name="Grigoriev I.V."/>
        </authorList>
    </citation>
    <scope>NUCLEOTIDE SEQUENCE</scope>
    <source>
        <strain evidence="2">ET3784</strain>
    </source>
</reference>
<proteinExistence type="predicted"/>
<dbReference type="InterPro" id="IPR025476">
    <property type="entry name" value="Helitron_helicase-like"/>
</dbReference>
<comment type="caution">
    <text evidence="2">The sequence shown here is derived from an EMBL/GenBank/DDBJ whole genome shotgun (WGS) entry which is preliminary data.</text>
</comment>
<protein>
    <recommendedName>
        <fullName evidence="1">Helitron helicase-like domain-containing protein</fullName>
    </recommendedName>
</protein>
<feature type="non-terminal residue" evidence="2">
    <location>
        <position position="1"/>
    </location>
</feature>
<sequence>ISSSTIESYTEKLKKNPFARAETEGEQAASTLIRYVNYVADHIPGSMAEIQRMRQEMFSIVNCDGLPHIFLTLNPSDTNNPVAQVL</sequence>
<name>A0AA38JG17_9AGAR</name>
<dbReference type="EMBL" id="JANVFO010000061">
    <property type="protein sequence ID" value="KAJ3720728.1"/>
    <property type="molecule type" value="Genomic_DNA"/>
</dbReference>
<evidence type="ECO:0000259" key="1">
    <source>
        <dbReference type="Pfam" id="PF14214"/>
    </source>
</evidence>
<gene>
    <name evidence="2" type="ORF">DFJ43DRAFT_962798</name>
</gene>
<dbReference type="Proteomes" id="UP001176059">
    <property type="component" value="Unassembled WGS sequence"/>
</dbReference>
<organism evidence="2 3">
    <name type="scientific">Lentinula guzmanii</name>
    <dbReference type="NCBI Taxonomy" id="2804957"/>
    <lineage>
        <taxon>Eukaryota</taxon>
        <taxon>Fungi</taxon>
        <taxon>Dikarya</taxon>
        <taxon>Basidiomycota</taxon>
        <taxon>Agaricomycotina</taxon>
        <taxon>Agaricomycetes</taxon>
        <taxon>Agaricomycetidae</taxon>
        <taxon>Agaricales</taxon>
        <taxon>Marasmiineae</taxon>
        <taxon>Omphalotaceae</taxon>
        <taxon>Lentinula</taxon>
    </lineage>
</organism>
<evidence type="ECO:0000313" key="2">
    <source>
        <dbReference type="EMBL" id="KAJ3720728.1"/>
    </source>
</evidence>
<reference evidence="2" key="2">
    <citation type="journal article" date="2023" name="Proc. Natl. Acad. Sci. U.S.A.">
        <title>A global phylogenomic analysis of the shiitake genus Lentinula.</title>
        <authorList>
            <person name="Sierra-Patev S."/>
            <person name="Min B."/>
            <person name="Naranjo-Ortiz M."/>
            <person name="Looney B."/>
            <person name="Konkel Z."/>
            <person name="Slot J.C."/>
            <person name="Sakamoto Y."/>
            <person name="Steenwyk J.L."/>
            <person name="Rokas A."/>
            <person name="Carro J."/>
            <person name="Camarero S."/>
            <person name="Ferreira P."/>
            <person name="Molpeceres G."/>
            <person name="Ruiz-Duenas F.J."/>
            <person name="Serrano A."/>
            <person name="Henrissat B."/>
            <person name="Drula E."/>
            <person name="Hughes K.W."/>
            <person name="Mata J.L."/>
            <person name="Ishikawa N.K."/>
            <person name="Vargas-Isla R."/>
            <person name="Ushijima S."/>
            <person name="Smith C.A."/>
            <person name="Donoghue J."/>
            <person name="Ahrendt S."/>
            <person name="Andreopoulos W."/>
            <person name="He G."/>
            <person name="LaButti K."/>
            <person name="Lipzen A."/>
            <person name="Ng V."/>
            <person name="Riley R."/>
            <person name="Sandor L."/>
            <person name="Barry K."/>
            <person name="Martinez A.T."/>
            <person name="Xiao Y."/>
            <person name="Gibbons J.G."/>
            <person name="Terashima K."/>
            <person name="Grigoriev I.V."/>
            <person name="Hibbett D."/>
        </authorList>
    </citation>
    <scope>NUCLEOTIDE SEQUENCE</scope>
    <source>
        <strain evidence="2">ET3784</strain>
    </source>
</reference>
<evidence type="ECO:0000313" key="3">
    <source>
        <dbReference type="Proteomes" id="UP001176059"/>
    </source>
</evidence>
<accession>A0AA38JG17</accession>